<evidence type="ECO:0000313" key="1">
    <source>
        <dbReference type="EMBL" id="GBP39092.1"/>
    </source>
</evidence>
<gene>
    <name evidence="1" type="ORF">EVAR_27452_1</name>
</gene>
<reference evidence="1 2" key="1">
    <citation type="journal article" date="2019" name="Commun. Biol.">
        <title>The bagworm genome reveals a unique fibroin gene that provides high tensile strength.</title>
        <authorList>
            <person name="Kono N."/>
            <person name="Nakamura H."/>
            <person name="Ohtoshi R."/>
            <person name="Tomita M."/>
            <person name="Numata K."/>
            <person name="Arakawa K."/>
        </authorList>
    </citation>
    <scope>NUCLEOTIDE SEQUENCE [LARGE SCALE GENOMIC DNA]</scope>
</reference>
<proteinExistence type="predicted"/>
<protein>
    <submittedName>
        <fullName evidence="1">Uncharacterized protein</fullName>
    </submittedName>
</protein>
<evidence type="ECO:0000313" key="2">
    <source>
        <dbReference type="Proteomes" id="UP000299102"/>
    </source>
</evidence>
<name>A0A4C1VL12_EUMVA</name>
<dbReference type="EMBL" id="BGZK01000359">
    <property type="protein sequence ID" value="GBP39092.1"/>
    <property type="molecule type" value="Genomic_DNA"/>
</dbReference>
<dbReference type="Proteomes" id="UP000299102">
    <property type="component" value="Unassembled WGS sequence"/>
</dbReference>
<sequence length="114" mass="12860">MLYDPNQIVRPPSGKPSYAASPVIDADVVSRSGDGSGVTVRSTKLYRSELATNDVIRTFNTPRPFLLLPRVPVLRHYDAFVTNFTEAEFLALYFKYVVFELEGAGFDFDHRLID</sequence>
<dbReference type="AlphaFoldDB" id="A0A4C1VL12"/>
<keyword evidence="2" id="KW-1185">Reference proteome</keyword>
<organism evidence="1 2">
    <name type="scientific">Eumeta variegata</name>
    <name type="common">Bagworm moth</name>
    <name type="synonym">Eumeta japonica</name>
    <dbReference type="NCBI Taxonomy" id="151549"/>
    <lineage>
        <taxon>Eukaryota</taxon>
        <taxon>Metazoa</taxon>
        <taxon>Ecdysozoa</taxon>
        <taxon>Arthropoda</taxon>
        <taxon>Hexapoda</taxon>
        <taxon>Insecta</taxon>
        <taxon>Pterygota</taxon>
        <taxon>Neoptera</taxon>
        <taxon>Endopterygota</taxon>
        <taxon>Lepidoptera</taxon>
        <taxon>Glossata</taxon>
        <taxon>Ditrysia</taxon>
        <taxon>Tineoidea</taxon>
        <taxon>Psychidae</taxon>
        <taxon>Oiketicinae</taxon>
        <taxon>Eumeta</taxon>
    </lineage>
</organism>
<accession>A0A4C1VL12</accession>
<comment type="caution">
    <text evidence="1">The sequence shown here is derived from an EMBL/GenBank/DDBJ whole genome shotgun (WGS) entry which is preliminary data.</text>
</comment>